<dbReference type="Gene3D" id="3.90.550.10">
    <property type="entry name" value="Spore Coat Polysaccharide Biosynthesis Protein SpsA, Chain A"/>
    <property type="match status" value="1"/>
</dbReference>
<dbReference type="InterPro" id="IPR001173">
    <property type="entry name" value="Glyco_trans_2-like"/>
</dbReference>
<dbReference type="InterPro" id="IPR050256">
    <property type="entry name" value="Glycosyltransferase_2"/>
</dbReference>
<dbReference type="AlphaFoldDB" id="A0A381Q1F6"/>
<evidence type="ECO:0000259" key="2">
    <source>
        <dbReference type="Pfam" id="PF00535"/>
    </source>
</evidence>
<dbReference type="Pfam" id="PF00535">
    <property type="entry name" value="Glycos_transf_2"/>
    <property type="match status" value="1"/>
</dbReference>
<dbReference type="CDD" id="cd04179">
    <property type="entry name" value="DPM_DPG-synthase_like"/>
    <property type="match status" value="1"/>
</dbReference>
<reference evidence="3" key="1">
    <citation type="submission" date="2018-05" db="EMBL/GenBank/DDBJ databases">
        <authorList>
            <person name="Lanie J.A."/>
            <person name="Ng W.-L."/>
            <person name="Kazmierczak K.M."/>
            <person name="Andrzejewski T.M."/>
            <person name="Davidsen T.M."/>
            <person name="Wayne K.J."/>
            <person name="Tettelin H."/>
            <person name="Glass J.I."/>
            <person name="Rusch D."/>
            <person name="Podicherti R."/>
            <person name="Tsui H.-C.T."/>
            <person name="Winkler M.E."/>
        </authorList>
    </citation>
    <scope>NUCLEOTIDE SEQUENCE</scope>
</reference>
<feature type="region of interest" description="Disordered" evidence="1">
    <location>
        <begin position="257"/>
        <end position="284"/>
    </location>
</feature>
<dbReference type="PANTHER" id="PTHR48090:SF7">
    <property type="entry name" value="RFBJ PROTEIN"/>
    <property type="match status" value="1"/>
</dbReference>
<dbReference type="PANTHER" id="PTHR48090">
    <property type="entry name" value="UNDECAPRENYL-PHOSPHATE 4-DEOXY-4-FORMAMIDO-L-ARABINOSE TRANSFERASE-RELATED"/>
    <property type="match status" value="1"/>
</dbReference>
<name>A0A381Q1F6_9ZZZZ</name>
<sequence>MSGRRYGDLAWDRVRLSVVIPAYNEMRSVETLLRKVRQVRLNLEVIVVDDGSTDGTRDLLSSLKDEGVIDVLVFQEVNQGKGAALRVGFERATGHIIAVQDADLEYDPLELPILMEPILAGKADAVYGSRFLGGPHRVLFFWHMMGNRFLTLLSNMFTDLNLTDMETCYKVVHADLLKGLPLSANRFGFEPEVTARLAQAKARIYELPISYDGRSYAEGKKITWKDGVSALYCILRFNLFGPKVDAWQAPNVQPWEGRAAETTGGEAGAVDASADDAAPVADRD</sequence>
<dbReference type="InterPro" id="IPR029044">
    <property type="entry name" value="Nucleotide-diphossugar_trans"/>
</dbReference>
<evidence type="ECO:0000313" key="3">
    <source>
        <dbReference type="EMBL" id="SUZ73176.1"/>
    </source>
</evidence>
<evidence type="ECO:0000256" key="1">
    <source>
        <dbReference type="SAM" id="MobiDB-lite"/>
    </source>
</evidence>
<accession>A0A381Q1F6</accession>
<feature type="domain" description="Glycosyltransferase 2-like" evidence="2">
    <location>
        <begin position="17"/>
        <end position="177"/>
    </location>
</feature>
<organism evidence="3">
    <name type="scientific">marine metagenome</name>
    <dbReference type="NCBI Taxonomy" id="408172"/>
    <lineage>
        <taxon>unclassified sequences</taxon>
        <taxon>metagenomes</taxon>
        <taxon>ecological metagenomes</taxon>
    </lineage>
</organism>
<dbReference type="EMBL" id="UINC01001171">
    <property type="protein sequence ID" value="SUZ73176.1"/>
    <property type="molecule type" value="Genomic_DNA"/>
</dbReference>
<protein>
    <recommendedName>
        <fullName evidence="2">Glycosyltransferase 2-like domain-containing protein</fullName>
    </recommendedName>
</protein>
<proteinExistence type="predicted"/>
<dbReference type="SUPFAM" id="SSF53448">
    <property type="entry name" value="Nucleotide-diphospho-sugar transferases"/>
    <property type="match status" value="1"/>
</dbReference>
<gene>
    <name evidence="3" type="ORF">METZ01_LOCUS26030</name>
</gene>